<organism evidence="2 3">
    <name type="scientific">Acaulospora morrowiae</name>
    <dbReference type="NCBI Taxonomy" id="94023"/>
    <lineage>
        <taxon>Eukaryota</taxon>
        <taxon>Fungi</taxon>
        <taxon>Fungi incertae sedis</taxon>
        <taxon>Mucoromycota</taxon>
        <taxon>Glomeromycotina</taxon>
        <taxon>Glomeromycetes</taxon>
        <taxon>Diversisporales</taxon>
        <taxon>Acaulosporaceae</taxon>
        <taxon>Acaulospora</taxon>
    </lineage>
</organism>
<evidence type="ECO:0000313" key="2">
    <source>
        <dbReference type="EMBL" id="CAG8615050.1"/>
    </source>
</evidence>
<name>A0A9N9CWZ6_9GLOM</name>
<feature type="region of interest" description="Disordered" evidence="1">
    <location>
        <begin position="271"/>
        <end position="290"/>
    </location>
</feature>
<feature type="compositionally biased region" description="Basic and acidic residues" evidence="1">
    <location>
        <begin position="271"/>
        <end position="283"/>
    </location>
</feature>
<gene>
    <name evidence="2" type="ORF">AMORRO_LOCUS8397</name>
</gene>
<keyword evidence="3" id="KW-1185">Reference proteome</keyword>
<reference evidence="2" key="1">
    <citation type="submission" date="2021-06" db="EMBL/GenBank/DDBJ databases">
        <authorList>
            <person name="Kallberg Y."/>
            <person name="Tangrot J."/>
            <person name="Rosling A."/>
        </authorList>
    </citation>
    <scope>NUCLEOTIDE SEQUENCE</scope>
    <source>
        <strain evidence="2">CL551</strain>
    </source>
</reference>
<evidence type="ECO:0000313" key="3">
    <source>
        <dbReference type="Proteomes" id="UP000789342"/>
    </source>
</evidence>
<dbReference type="OrthoDB" id="2020419at2759"/>
<evidence type="ECO:0000256" key="1">
    <source>
        <dbReference type="SAM" id="MobiDB-lite"/>
    </source>
</evidence>
<sequence length="353" mass="41119">MVLPNIGYSKVSTCSHISLDYYYNIEELRKNFPTVNFIFQYEFEQWSKKRFRKPIAQHLHIADGTNTQSSIFKIHPPQNLSHLYGANCFDRFAMRLSRKSTYHRLLVNQDALLDLEKRKHVTKLVTDSFFHSGDEVLLIKSDISHDMSLQKYPTIPYSTLIAQEAQKIKMTLKSYVAIHWKMEGMQAETLYACAERLRSMLVDIRNKYGIQNIYLSTDYPISPEFSHPNSHKRFKKHHHRAMLMLNSTFNISTWISLDAFSKMRQELMDINSNDRSKRNENRNDGGGGGLDEFGKGRIRTLLDQIVCANADYFLSGPAECHSQWNVFTRMVGDSRREILESENGKLLNIMTTW</sequence>
<accession>A0A9N9CWZ6</accession>
<dbReference type="EMBL" id="CAJVPV010007137">
    <property type="protein sequence ID" value="CAG8615050.1"/>
    <property type="molecule type" value="Genomic_DNA"/>
</dbReference>
<proteinExistence type="predicted"/>
<comment type="caution">
    <text evidence="2">The sequence shown here is derived from an EMBL/GenBank/DDBJ whole genome shotgun (WGS) entry which is preliminary data.</text>
</comment>
<dbReference type="AlphaFoldDB" id="A0A9N9CWZ6"/>
<dbReference type="Gene3D" id="3.40.50.11350">
    <property type="match status" value="1"/>
</dbReference>
<dbReference type="Proteomes" id="UP000789342">
    <property type="component" value="Unassembled WGS sequence"/>
</dbReference>
<protein>
    <submittedName>
        <fullName evidence="2">3338_t:CDS:1</fullName>
    </submittedName>
</protein>